<feature type="region of interest" description="Disordered" evidence="7">
    <location>
        <begin position="35"/>
        <end position="70"/>
    </location>
</feature>
<dbReference type="InterPro" id="IPR028082">
    <property type="entry name" value="Peripla_BP_I"/>
</dbReference>
<accession>A0A8J6HGL2</accession>
<dbReference type="InterPro" id="IPR050726">
    <property type="entry name" value="mGluR"/>
</dbReference>
<dbReference type="EMBL" id="JABDTM020024464">
    <property type="protein sequence ID" value="KAH0814260.1"/>
    <property type="molecule type" value="Genomic_DNA"/>
</dbReference>
<keyword evidence="4" id="KW-0472">Membrane</keyword>
<feature type="compositionally biased region" description="Polar residues" evidence="7">
    <location>
        <begin position="35"/>
        <end position="48"/>
    </location>
</feature>
<feature type="region of interest" description="Disordered" evidence="7">
    <location>
        <begin position="95"/>
        <end position="200"/>
    </location>
</feature>
<keyword evidence="10" id="KW-1185">Reference proteome</keyword>
<evidence type="ECO:0000256" key="2">
    <source>
        <dbReference type="ARBA" id="ARBA00022692"/>
    </source>
</evidence>
<evidence type="ECO:0000256" key="8">
    <source>
        <dbReference type="SAM" id="SignalP"/>
    </source>
</evidence>
<keyword evidence="8" id="KW-0732">Signal</keyword>
<dbReference type="Proteomes" id="UP000719412">
    <property type="component" value="Unassembled WGS sequence"/>
</dbReference>
<evidence type="ECO:0008006" key="11">
    <source>
        <dbReference type="Google" id="ProtNLM"/>
    </source>
</evidence>
<feature type="compositionally biased region" description="Polar residues" evidence="7">
    <location>
        <begin position="189"/>
        <end position="200"/>
    </location>
</feature>
<protein>
    <recommendedName>
        <fullName evidence="11">Receptor ligand binding region domain-containing protein</fullName>
    </recommendedName>
</protein>
<evidence type="ECO:0000256" key="1">
    <source>
        <dbReference type="ARBA" id="ARBA00004141"/>
    </source>
</evidence>
<keyword evidence="2" id="KW-0812">Transmembrane</keyword>
<feature type="region of interest" description="Disordered" evidence="7">
    <location>
        <begin position="206"/>
        <end position="225"/>
    </location>
</feature>
<reference evidence="9" key="2">
    <citation type="submission" date="2021-08" db="EMBL/GenBank/DDBJ databases">
        <authorList>
            <person name="Eriksson T."/>
        </authorList>
    </citation>
    <scope>NUCLEOTIDE SEQUENCE</scope>
    <source>
        <strain evidence="9">Stoneville</strain>
        <tissue evidence="9">Whole head</tissue>
    </source>
</reference>
<feature type="compositionally biased region" description="Low complexity" evidence="7">
    <location>
        <begin position="116"/>
        <end position="129"/>
    </location>
</feature>
<gene>
    <name evidence="9" type="ORF">GEV33_008532</name>
</gene>
<dbReference type="GO" id="GO:0016020">
    <property type="term" value="C:membrane"/>
    <property type="evidence" value="ECO:0007669"/>
    <property type="project" value="UniProtKB-SubCell"/>
</dbReference>
<reference evidence="9" key="1">
    <citation type="journal article" date="2020" name="J Insects Food Feed">
        <title>The yellow mealworm (Tenebrio molitor) genome: a resource for the emerging insects as food and feed industry.</title>
        <authorList>
            <person name="Eriksson T."/>
            <person name="Andere A."/>
            <person name="Kelstrup H."/>
            <person name="Emery V."/>
            <person name="Picard C."/>
        </authorList>
    </citation>
    <scope>NUCLEOTIDE SEQUENCE</scope>
    <source>
        <strain evidence="9">Stoneville</strain>
        <tissue evidence="9">Whole head</tissue>
    </source>
</reference>
<organism evidence="9 10">
    <name type="scientific">Tenebrio molitor</name>
    <name type="common">Yellow mealworm beetle</name>
    <dbReference type="NCBI Taxonomy" id="7067"/>
    <lineage>
        <taxon>Eukaryota</taxon>
        <taxon>Metazoa</taxon>
        <taxon>Ecdysozoa</taxon>
        <taxon>Arthropoda</taxon>
        <taxon>Hexapoda</taxon>
        <taxon>Insecta</taxon>
        <taxon>Pterygota</taxon>
        <taxon>Neoptera</taxon>
        <taxon>Endopterygota</taxon>
        <taxon>Coleoptera</taxon>
        <taxon>Polyphaga</taxon>
        <taxon>Cucujiformia</taxon>
        <taxon>Tenebrionidae</taxon>
        <taxon>Tenebrio</taxon>
    </lineage>
</organism>
<proteinExistence type="predicted"/>
<evidence type="ECO:0000313" key="10">
    <source>
        <dbReference type="Proteomes" id="UP000719412"/>
    </source>
</evidence>
<evidence type="ECO:0000256" key="3">
    <source>
        <dbReference type="ARBA" id="ARBA00022989"/>
    </source>
</evidence>
<evidence type="ECO:0000313" key="9">
    <source>
        <dbReference type="EMBL" id="KAH0814260.1"/>
    </source>
</evidence>
<keyword evidence="5" id="KW-0675">Receptor</keyword>
<evidence type="ECO:0000256" key="5">
    <source>
        <dbReference type="ARBA" id="ARBA00023170"/>
    </source>
</evidence>
<sequence>MLSFLSVVTLAIASVATVPDMKPNFVNYTTPETGMDSSGVTLSRSGNKSIERDKSDARNMQLSPECQGRGLCNGTSPLNISAPAEKVIIETQIQASHKKSNIPEKGGINGDNLITSSSNSVKGSGKKSSPNAREKDEKSTEGTTPHKSSLPVDISVGEVPGGLVGRNMNSISTTKVPGKNLRHKDKRTPTLSQNQSITTERSTVNVVTSGGPLKSGTSPVPLKHEDYKSDPVWTTHSTHPQGKLSSEAFSTPTYGHTPLRSDDSPERNAVSGKILSNTTDFSGSSLRPTWETTPSRTVVDYNSNGKTYNFTATTPLSTESSTETGPQATTARPKTYGVLKYGNGTRRRPSGPIADLKSHMEATHRTHLSFLTTETSRDYATYPDAVTGTGTRSGFEDVASGNSSDSVSRVLQQEIPWPVKKEAVVEGDLVLGGLMMVHEREDTFTCGPVMPQGGIQALEAMLYTLDRLNFGPEPLLNNITLGAHILDDCDKDTYGLEMAVDFIKGTQMNVKLCHAFSNL</sequence>
<dbReference type="AlphaFoldDB" id="A0A8J6HGL2"/>
<comment type="caution">
    <text evidence="9">The sequence shown here is derived from an EMBL/GenBank/DDBJ whole genome shotgun (WGS) entry which is preliminary data.</text>
</comment>
<evidence type="ECO:0000256" key="7">
    <source>
        <dbReference type="SAM" id="MobiDB-lite"/>
    </source>
</evidence>
<dbReference type="Gene3D" id="3.40.50.2300">
    <property type="match status" value="1"/>
</dbReference>
<dbReference type="PRINTS" id="PR00248">
    <property type="entry name" value="GPCRMGR"/>
</dbReference>
<evidence type="ECO:0000256" key="4">
    <source>
        <dbReference type="ARBA" id="ARBA00023136"/>
    </source>
</evidence>
<name>A0A8J6HGL2_TENMO</name>
<feature type="signal peptide" evidence="8">
    <location>
        <begin position="1"/>
        <end position="17"/>
    </location>
</feature>
<keyword evidence="3" id="KW-1133">Transmembrane helix</keyword>
<dbReference type="PANTHER" id="PTHR24060">
    <property type="entry name" value="METABOTROPIC GLUTAMATE RECEPTOR"/>
    <property type="match status" value="1"/>
</dbReference>
<dbReference type="InterPro" id="IPR000337">
    <property type="entry name" value="GPCR_3"/>
</dbReference>
<keyword evidence="6" id="KW-0325">Glycoprotein</keyword>
<feature type="chain" id="PRO_5035218072" description="Receptor ligand binding region domain-containing protein" evidence="8">
    <location>
        <begin position="18"/>
        <end position="519"/>
    </location>
</feature>
<dbReference type="SUPFAM" id="SSF53822">
    <property type="entry name" value="Periplasmic binding protein-like I"/>
    <property type="match status" value="1"/>
</dbReference>
<evidence type="ECO:0000256" key="6">
    <source>
        <dbReference type="ARBA" id="ARBA00023180"/>
    </source>
</evidence>
<comment type="subcellular location">
    <subcellularLocation>
        <location evidence="1">Membrane</location>
        <topology evidence="1">Multi-pass membrane protein</topology>
    </subcellularLocation>
</comment>
<dbReference type="GO" id="GO:0004930">
    <property type="term" value="F:G protein-coupled receptor activity"/>
    <property type="evidence" value="ECO:0007669"/>
    <property type="project" value="InterPro"/>
</dbReference>